<evidence type="ECO:0000313" key="3">
    <source>
        <dbReference type="Proteomes" id="UP000192596"/>
    </source>
</evidence>
<name>A0A1V8SPW9_9PEZI</name>
<accession>A0A1V8SPW9</accession>
<reference evidence="3" key="1">
    <citation type="submission" date="2017-03" db="EMBL/GenBank/DDBJ databases">
        <title>Genomes of endolithic fungi from Antarctica.</title>
        <authorList>
            <person name="Coleine C."/>
            <person name="Masonjones S."/>
            <person name="Stajich J.E."/>
        </authorList>
    </citation>
    <scope>NUCLEOTIDE SEQUENCE [LARGE SCALE GENOMIC DNA]</scope>
    <source>
        <strain evidence="3">CCFEE 5527</strain>
    </source>
</reference>
<sequence>MDAATWWARNEALKTIPAYEAAIQAILNTGRGNVDGSISLGPAGHSDSAQIRINTLQNIPAAQQLGRTVPLLHEILDVGAAAANASGGDAAPLPDPGFGDFDPRFAEAFGFDFSATEPDRLDEQFVFGSGPAQQQQQPGVEGTSTAQGKDERRDTRVNSQIGPGSQAPRSNAQGFTAPPPVGQQSTAASLGTLLGELHGGRPTWWNKTFG</sequence>
<feature type="region of interest" description="Disordered" evidence="1">
    <location>
        <begin position="129"/>
        <end position="190"/>
    </location>
</feature>
<evidence type="ECO:0000313" key="2">
    <source>
        <dbReference type="EMBL" id="OQO01216.1"/>
    </source>
</evidence>
<dbReference type="Proteomes" id="UP000192596">
    <property type="component" value="Unassembled WGS sequence"/>
</dbReference>
<keyword evidence="3" id="KW-1185">Reference proteome</keyword>
<protein>
    <submittedName>
        <fullName evidence="2">Uncharacterized protein</fullName>
    </submittedName>
</protein>
<feature type="compositionally biased region" description="Polar residues" evidence="1">
    <location>
        <begin position="157"/>
        <end position="174"/>
    </location>
</feature>
<dbReference type="InParanoid" id="A0A1V8SPW9"/>
<organism evidence="2 3">
    <name type="scientific">Cryoendolithus antarcticus</name>
    <dbReference type="NCBI Taxonomy" id="1507870"/>
    <lineage>
        <taxon>Eukaryota</taxon>
        <taxon>Fungi</taxon>
        <taxon>Dikarya</taxon>
        <taxon>Ascomycota</taxon>
        <taxon>Pezizomycotina</taxon>
        <taxon>Dothideomycetes</taxon>
        <taxon>Dothideomycetidae</taxon>
        <taxon>Cladosporiales</taxon>
        <taxon>Cladosporiaceae</taxon>
        <taxon>Cryoendolithus</taxon>
    </lineage>
</organism>
<dbReference type="EMBL" id="NAJO01000032">
    <property type="protein sequence ID" value="OQO01216.1"/>
    <property type="molecule type" value="Genomic_DNA"/>
</dbReference>
<evidence type="ECO:0000256" key="1">
    <source>
        <dbReference type="SAM" id="MobiDB-lite"/>
    </source>
</evidence>
<comment type="caution">
    <text evidence="2">The sequence shown here is derived from an EMBL/GenBank/DDBJ whole genome shotgun (WGS) entry which is preliminary data.</text>
</comment>
<proteinExistence type="predicted"/>
<dbReference type="AlphaFoldDB" id="A0A1V8SPW9"/>
<gene>
    <name evidence="2" type="ORF">B0A48_13459</name>
</gene>